<dbReference type="GO" id="GO:0007165">
    <property type="term" value="P:signal transduction"/>
    <property type="evidence" value="ECO:0007669"/>
    <property type="project" value="UniProtKB-KW"/>
</dbReference>
<name>A0A9P0H960_NEZVI</name>
<reference evidence="9" key="1">
    <citation type="submission" date="2022-01" db="EMBL/GenBank/DDBJ databases">
        <authorList>
            <person name="King R."/>
        </authorList>
    </citation>
    <scope>NUCLEOTIDE SEQUENCE</scope>
</reference>
<keyword evidence="5 8" id="KW-0472">Membrane</keyword>
<evidence type="ECO:0000256" key="8">
    <source>
        <dbReference type="SAM" id="Phobius"/>
    </source>
</evidence>
<organism evidence="9 10">
    <name type="scientific">Nezara viridula</name>
    <name type="common">Southern green stink bug</name>
    <name type="synonym">Cimex viridulus</name>
    <dbReference type="NCBI Taxonomy" id="85310"/>
    <lineage>
        <taxon>Eukaryota</taxon>
        <taxon>Metazoa</taxon>
        <taxon>Ecdysozoa</taxon>
        <taxon>Arthropoda</taxon>
        <taxon>Hexapoda</taxon>
        <taxon>Insecta</taxon>
        <taxon>Pterygota</taxon>
        <taxon>Neoptera</taxon>
        <taxon>Paraneoptera</taxon>
        <taxon>Hemiptera</taxon>
        <taxon>Heteroptera</taxon>
        <taxon>Panheteroptera</taxon>
        <taxon>Pentatomomorpha</taxon>
        <taxon>Pentatomoidea</taxon>
        <taxon>Pentatomidae</taxon>
        <taxon>Pentatominae</taxon>
        <taxon>Nezara</taxon>
    </lineage>
</organism>
<feature type="transmembrane region" description="Helical" evidence="8">
    <location>
        <begin position="51"/>
        <end position="71"/>
    </location>
</feature>
<dbReference type="AlphaFoldDB" id="A0A9P0H960"/>
<dbReference type="GO" id="GO:0008049">
    <property type="term" value="P:male courtship behavior"/>
    <property type="evidence" value="ECO:0007669"/>
    <property type="project" value="TreeGrafter"/>
</dbReference>
<comment type="subcellular location">
    <subcellularLocation>
        <location evidence="1">Cell membrane</location>
        <topology evidence="1">Multi-pass membrane protein</topology>
    </subcellularLocation>
</comment>
<keyword evidence="10" id="KW-1185">Reference proteome</keyword>
<dbReference type="OrthoDB" id="6366728at2759"/>
<dbReference type="GO" id="GO:0030425">
    <property type="term" value="C:dendrite"/>
    <property type="evidence" value="ECO:0007669"/>
    <property type="project" value="TreeGrafter"/>
</dbReference>
<dbReference type="PANTHER" id="PTHR21143:SF104">
    <property type="entry name" value="GUSTATORY RECEPTOR 8A-RELATED"/>
    <property type="match status" value="1"/>
</dbReference>
<evidence type="ECO:0000256" key="5">
    <source>
        <dbReference type="ARBA" id="ARBA00023136"/>
    </source>
</evidence>
<evidence type="ECO:0000256" key="4">
    <source>
        <dbReference type="ARBA" id="ARBA00022989"/>
    </source>
</evidence>
<keyword evidence="6" id="KW-0675">Receptor</keyword>
<evidence type="ECO:0000313" key="10">
    <source>
        <dbReference type="Proteomes" id="UP001152798"/>
    </source>
</evidence>
<dbReference type="GO" id="GO:0043025">
    <property type="term" value="C:neuronal cell body"/>
    <property type="evidence" value="ECO:0007669"/>
    <property type="project" value="TreeGrafter"/>
</dbReference>
<keyword evidence="3 8" id="KW-0812">Transmembrane</keyword>
<dbReference type="GO" id="GO:0005886">
    <property type="term" value="C:plasma membrane"/>
    <property type="evidence" value="ECO:0007669"/>
    <property type="project" value="UniProtKB-SubCell"/>
</dbReference>
<accession>A0A9P0H960</accession>
<evidence type="ECO:0000256" key="3">
    <source>
        <dbReference type="ARBA" id="ARBA00022692"/>
    </source>
</evidence>
<evidence type="ECO:0000313" key="9">
    <source>
        <dbReference type="EMBL" id="CAH1397698.1"/>
    </source>
</evidence>
<dbReference type="GO" id="GO:0030424">
    <property type="term" value="C:axon"/>
    <property type="evidence" value="ECO:0007669"/>
    <property type="project" value="TreeGrafter"/>
</dbReference>
<dbReference type="EMBL" id="OV725080">
    <property type="protein sequence ID" value="CAH1397698.1"/>
    <property type="molecule type" value="Genomic_DNA"/>
</dbReference>
<evidence type="ECO:0000256" key="6">
    <source>
        <dbReference type="ARBA" id="ARBA00023170"/>
    </source>
</evidence>
<evidence type="ECO:0000256" key="7">
    <source>
        <dbReference type="ARBA" id="ARBA00023224"/>
    </source>
</evidence>
<dbReference type="GO" id="GO:0007635">
    <property type="term" value="P:chemosensory behavior"/>
    <property type="evidence" value="ECO:0007669"/>
    <property type="project" value="TreeGrafter"/>
</dbReference>
<dbReference type="InterPro" id="IPR013604">
    <property type="entry name" value="7TM_chemorcpt"/>
</dbReference>
<proteinExistence type="predicted"/>
<dbReference type="PANTHER" id="PTHR21143">
    <property type="entry name" value="INVERTEBRATE GUSTATORY RECEPTOR"/>
    <property type="match status" value="1"/>
</dbReference>
<evidence type="ECO:0000256" key="2">
    <source>
        <dbReference type="ARBA" id="ARBA00022475"/>
    </source>
</evidence>
<evidence type="ECO:0000256" key="1">
    <source>
        <dbReference type="ARBA" id="ARBA00004651"/>
    </source>
</evidence>
<sequence>MFQSQQFDLLLYQLMISDEDFGLLDNPKLKLHIAMKNNVSITACEFFTLDFSLVLAMAASVTTYLVIFVQFGHPLAPRN</sequence>
<gene>
    <name evidence="9" type="ORF">NEZAVI_LOCUS7483</name>
</gene>
<keyword evidence="4 8" id="KW-1133">Transmembrane helix</keyword>
<dbReference type="Pfam" id="PF08395">
    <property type="entry name" value="7tm_7"/>
    <property type="match status" value="1"/>
</dbReference>
<dbReference type="GO" id="GO:0050909">
    <property type="term" value="P:sensory perception of taste"/>
    <property type="evidence" value="ECO:0007669"/>
    <property type="project" value="InterPro"/>
</dbReference>
<protein>
    <submittedName>
        <fullName evidence="9">Uncharacterized protein</fullName>
    </submittedName>
</protein>
<keyword evidence="7" id="KW-0807">Transducer</keyword>
<keyword evidence="2" id="KW-1003">Cell membrane</keyword>
<dbReference type="Proteomes" id="UP001152798">
    <property type="component" value="Chromosome 4"/>
</dbReference>